<evidence type="ECO:0000313" key="1">
    <source>
        <dbReference type="EMBL" id="OYW99932.1"/>
    </source>
</evidence>
<accession>A0A258CY02</accession>
<sequence length="76" mass="8481">MDELQQRILAAETVIIELTPWIDEGAVSDAVASIRAGLQGSISEDERIIRLQALELLQDGRRRYGGPEFGVWLRST</sequence>
<dbReference type="AlphaFoldDB" id="A0A258CY02"/>
<organism evidence="1 2">
    <name type="scientific">Caulobacter vibrioides</name>
    <name type="common">Caulobacter crescentus</name>
    <dbReference type="NCBI Taxonomy" id="155892"/>
    <lineage>
        <taxon>Bacteria</taxon>
        <taxon>Pseudomonadati</taxon>
        <taxon>Pseudomonadota</taxon>
        <taxon>Alphaproteobacteria</taxon>
        <taxon>Caulobacterales</taxon>
        <taxon>Caulobacteraceae</taxon>
        <taxon>Caulobacter</taxon>
    </lineage>
</organism>
<dbReference type="Proteomes" id="UP000215616">
    <property type="component" value="Unassembled WGS sequence"/>
</dbReference>
<reference evidence="1 2" key="1">
    <citation type="submission" date="2017-03" db="EMBL/GenBank/DDBJ databases">
        <title>Lifting the veil on microbial sulfur biogeochemistry in mining wastewaters.</title>
        <authorList>
            <person name="Kantor R.S."/>
            <person name="Colenbrander Nelson T."/>
            <person name="Marshall S."/>
            <person name="Bennett D."/>
            <person name="Apte S."/>
            <person name="Camacho D."/>
            <person name="Thomas B.C."/>
            <person name="Warren L.A."/>
            <person name="Banfield J.F."/>
        </authorList>
    </citation>
    <scope>NUCLEOTIDE SEQUENCE [LARGE SCALE GENOMIC DNA]</scope>
    <source>
        <strain evidence="1">32-67-7</strain>
    </source>
</reference>
<comment type="caution">
    <text evidence="1">The sequence shown here is derived from an EMBL/GenBank/DDBJ whole genome shotgun (WGS) entry which is preliminary data.</text>
</comment>
<name>A0A258CY02_CAUVI</name>
<protein>
    <submittedName>
        <fullName evidence="1">Uncharacterized protein</fullName>
    </submittedName>
</protein>
<proteinExistence type="predicted"/>
<gene>
    <name evidence="1" type="ORF">B7Z12_17125</name>
</gene>
<dbReference type="EMBL" id="NCDQ01000353">
    <property type="protein sequence ID" value="OYW99932.1"/>
    <property type="molecule type" value="Genomic_DNA"/>
</dbReference>
<evidence type="ECO:0000313" key="2">
    <source>
        <dbReference type="Proteomes" id="UP000215616"/>
    </source>
</evidence>